<organism evidence="1 2">
    <name type="scientific">Rhodococcoides kyotonense</name>
    <dbReference type="NCBI Taxonomy" id="398843"/>
    <lineage>
        <taxon>Bacteria</taxon>
        <taxon>Bacillati</taxon>
        <taxon>Actinomycetota</taxon>
        <taxon>Actinomycetes</taxon>
        <taxon>Mycobacteriales</taxon>
        <taxon>Nocardiaceae</taxon>
        <taxon>Rhodococcoides</taxon>
    </lineage>
</organism>
<reference evidence="1 2" key="1">
    <citation type="submission" date="2016-03" db="EMBL/GenBank/DDBJ databases">
        <title>Genome sequence of Rhodococcus kyotonensis KB10.</title>
        <authorList>
            <person name="Jeong H."/>
            <person name="Hong C.E."/>
            <person name="Jo S.H."/>
            <person name="Park J.M."/>
        </authorList>
    </citation>
    <scope>NUCLEOTIDE SEQUENCE [LARGE SCALE GENOMIC DNA]</scope>
    <source>
        <strain evidence="1 2">KB10</strain>
    </source>
</reference>
<name>A0A177YGP0_9NOCA</name>
<sequence length="63" mass="7094">MWVLEEVVNRVVLVTVVTRRVRIAPAMRFRRSPTNCFKPTLSTASVGHTPANITDASRNITTR</sequence>
<proteinExistence type="predicted"/>
<evidence type="ECO:0000313" key="2">
    <source>
        <dbReference type="Proteomes" id="UP000077519"/>
    </source>
</evidence>
<dbReference type="EMBL" id="LVHI01000012">
    <property type="protein sequence ID" value="OAK54673.1"/>
    <property type="molecule type" value="Genomic_DNA"/>
</dbReference>
<accession>A0A177YGP0</accession>
<evidence type="ECO:0000313" key="1">
    <source>
        <dbReference type="EMBL" id="OAK54673.1"/>
    </source>
</evidence>
<keyword evidence="2" id="KW-1185">Reference proteome</keyword>
<gene>
    <name evidence="1" type="ORF">A3K89_04855</name>
</gene>
<dbReference type="Proteomes" id="UP000077519">
    <property type="component" value="Unassembled WGS sequence"/>
</dbReference>
<comment type="caution">
    <text evidence="1">The sequence shown here is derived from an EMBL/GenBank/DDBJ whole genome shotgun (WGS) entry which is preliminary data.</text>
</comment>
<dbReference type="AlphaFoldDB" id="A0A177YGP0"/>
<protein>
    <submittedName>
        <fullName evidence="1">Uncharacterized protein</fullName>
    </submittedName>
</protein>